<dbReference type="GO" id="GO:0003723">
    <property type="term" value="F:RNA binding"/>
    <property type="evidence" value="ECO:0007669"/>
    <property type="project" value="InterPro"/>
</dbReference>
<dbReference type="PROSITE" id="PS51375">
    <property type="entry name" value="PPR"/>
    <property type="match status" value="2"/>
</dbReference>
<accession>A0AA88X5W7</accession>
<dbReference type="Pfam" id="PF13041">
    <property type="entry name" value="PPR_2"/>
    <property type="match status" value="1"/>
</dbReference>
<evidence type="ECO:0000256" key="1">
    <source>
        <dbReference type="ARBA" id="ARBA00022737"/>
    </source>
</evidence>
<gene>
    <name evidence="3" type="ORF">RJ639_034914</name>
</gene>
<dbReference type="InterPro" id="IPR011990">
    <property type="entry name" value="TPR-like_helical_dom_sf"/>
</dbReference>
<proteinExistence type="predicted"/>
<dbReference type="NCBIfam" id="TIGR00756">
    <property type="entry name" value="PPR"/>
    <property type="match status" value="4"/>
</dbReference>
<dbReference type="AlphaFoldDB" id="A0AA88X5W7"/>
<reference evidence="3" key="1">
    <citation type="submission" date="2022-12" db="EMBL/GenBank/DDBJ databases">
        <title>Draft genome assemblies for two species of Escallonia (Escalloniales).</title>
        <authorList>
            <person name="Chanderbali A."/>
            <person name="Dervinis C."/>
            <person name="Anghel I."/>
            <person name="Soltis D."/>
            <person name="Soltis P."/>
            <person name="Zapata F."/>
        </authorList>
    </citation>
    <scope>NUCLEOTIDE SEQUENCE</scope>
    <source>
        <strain evidence="3">UCBG64.0493</strain>
        <tissue evidence="3">Leaf</tissue>
    </source>
</reference>
<name>A0AA88X5W7_9ASTE</name>
<evidence type="ECO:0000256" key="2">
    <source>
        <dbReference type="PROSITE-ProRule" id="PRU00708"/>
    </source>
</evidence>
<evidence type="ECO:0000313" key="3">
    <source>
        <dbReference type="EMBL" id="KAK3032765.1"/>
    </source>
</evidence>
<dbReference type="Pfam" id="PF01535">
    <property type="entry name" value="PPR"/>
    <property type="match status" value="2"/>
</dbReference>
<comment type="caution">
    <text evidence="3">The sequence shown here is derived from an EMBL/GenBank/DDBJ whole genome shotgun (WGS) entry which is preliminary data.</text>
</comment>
<feature type="repeat" description="PPR" evidence="2">
    <location>
        <begin position="174"/>
        <end position="208"/>
    </location>
</feature>
<dbReference type="InterPro" id="IPR002885">
    <property type="entry name" value="PPR_rpt"/>
</dbReference>
<dbReference type="Proteomes" id="UP001188597">
    <property type="component" value="Unassembled WGS sequence"/>
</dbReference>
<organism evidence="3 4">
    <name type="scientific">Escallonia herrerae</name>
    <dbReference type="NCBI Taxonomy" id="1293975"/>
    <lineage>
        <taxon>Eukaryota</taxon>
        <taxon>Viridiplantae</taxon>
        <taxon>Streptophyta</taxon>
        <taxon>Embryophyta</taxon>
        <taxon>Tracheophyta</taxon>
        <taxon>Spermatophyta</taxon>
        <taxon>Magnoliopsida</taxon>
        <taxon>eudicotyledons</taxon>
        <taxon>Gunneridae</taxon>
        <taxon>Pentapetalae</taxon>
        <taxon>asterids</taxon>
        <taxon>campanulids</taxon>
        <taxon>Escalloniales</taxon>
        <taxon>Escalloniaceae</taxon>
        <taxon>Escallonia</taxon>
    </lineage>
</organism>
<evidence type="ECO:0000313" key="4">
    <source>
        <dbReference type="Proteomes" id="UP001188597"/>
    </source>
</evidence>
<dbReference type="GO" id="GO:0009451">
    <property type="term" value="P:RNA modification"/>
    <property type="evidence" value="ECO:0007669"/>
    <property type="project" value="InterPro"/>
</dbReference>
<dbReference type="FunFam" id="1.25.40.10:FF:000090">
    <property type="entry name" value="Pentatricopeptide repeat-containing protein, chloroplastic"/>
    <property type="match status" value="1"/>
</dbReference>
<evidence type="ECO:0008006" key="5">
    <source>
        <dbReference type="Google" id="ProtNLM"/>
    </source>
</evidence>
<dbReference type="Gene3D" id="1.25.40.10">
    <property type="entry name" value="Tetratricopeptide repeat domain"/>
    <property type="match status" value="3"/>
</dbReference>
<protein>
    <recommendedName>
        <fullName evidence="5">Pentatricopeptide repeat-containing protein</fullName>
    </recommendedName>
</protein>
<dbReference type="PANTHER" id="PTHR47926">
    <property type="entry name" value="PENTATRICOPEPTIDE REPEAT-CONTAINING PROTEIN"/>
    <property type="match status" value="1"/>
</dbReference>
<keyword evidence="1" id="KW-0677">Repeat</keyword>
<sequence length="370" mass="40065">MPTPQDVIPTFASLLDLSSSTKNLKTLKQLHARLMTLGLSRQDFIRTKLVSSYAACSQMLEASFLFSLTNRQPTFLFNSLIRGFASLNHFHESLDVFRQLIASNKPIDRHTLPPVLKSCAGLSALWLGWQAHSAVLVSGYASDLANANALITMYAKCGDVTSARKVFDEMSDRNCVTWTAMMAGYGMHGSYNDVFWMFGRMVDGGVVPDGVTFTTALTACSHGGFTDKGREFFGMMKGSFGVVPGLEHYTCMVDMLGRAGRVEEAETLVGGMEVEPDEALWAALLGACKIHGKVEVAERVADKTSVYLVVEPKLAKPAGVKRWKIMKQELLSTALYCTISVVLSALPIISGCDGGDTIVGALVNSHGLAT</sequence>
<dbReference type="InterPro" id="IPR046960">
    <property type="entry name" value="PPR_At4g14850-like_plant"/>
</dbReference>
<feature type="repeat" description="PPR" evidence="2">
    <location>
        <begin position="143"/>
        <end position="173"/>
    </location>
</feature>
<keyword evidence="4" id="KW-1185">Reference proteome</keyword>
<dbReference type="EMBL" id="JAVXUP010000257">
    <property type="protein sequence ID" value="KAK3032765.1"/>
    <property type="molecule type" value="Genomic_DNA"/>
</dbReference>